<keyword evidence="10" id="KW-0378">Hydrolase</keyword>
<protein>
    <recommendedName>
        <fullName evidence="5">small monomeric GTPase</fullName>
        <ecNumber evidence="5">3.6.5.2</ecNumber>
    </recommendedName>
</protein>
<dbReference type="PROSITE" id="PS51419">
    <property type="entry name" value="RAB"/>
    <property type="match status" value="1"/>
</dbReference>
<dbReference type="SMART" id="SM00174">
    <property type="entry name" value="RHO"/>
    <property type="match status" value="1"/>
</dbReference>
<evidence type="ECO:0000256" key="11">
    <source>
        <dbReference type="ARBA" id="ARBA00022927"/>
    </source>
</evidence>
<dbReference type="InterPro" id="IPR001806">
    <property type="entry name" value="Small_GTPase"/>
</dbReference>
<dbReference type="SMART" id="SM00176">
    <property type="entry name" value="RAN"/>
    <property type="match status" value="1"/>
</dbReference>
<dbReference type="GO" id="GO:0042147">
    <property type="term" value="P:retrograde transport, endosome to Golgi"/>
    <property type="evidence" value="ECO:0007669"/>
    <property type="project" value="TreeGrafter"/>
</dbReference>
<dbReference type="InterPro" id="IPR027417">
    <property type="entry name" value="P-loop_NTPase"/>
</dbReference>
<accession>A0A6A7G8T1</accession>
<dbReference type="GO" id="GO:0030670">
    <property type="term" value="C:phagocytic vesicle membrane"/>
    <property type="evidence" value="ECO:0007669"/>
    <property type="project" value="UniProtKB-SubCell"/>
</dbReference>
<evidence type="ECO:0000256" key="12">
    <source>
        <dbReference type="ARBA" id="ARBA00023134"/>
    </source>
</evidence>
<dbReference type="SUPFAM" id="SSF52540">
    <property type="entry name" value="P-loop containing nucleoside triphosphate hydrolases"/>
    <property type="match status" value="1"/>
</dbReference>
<dbReference type="NCBIfam" id="TIGR00231">
    <property type="entry name" value="small_GTP"/>
    <property type="match status" value="1"/>
</dbReference>
<dbReference type="InterPro" id="IPR005225">
    <property type="entry name" value="Small_GTP-bd"/>
</dbReference>
<dbReference type="FunFam" id="3.40.50.300:FF:000360">
    <property type="entry name" value="RAB9B, member RAS oncogene family"/>
    <property type="match status" value="1"/>
</dbReference>
<evidence type="ECO:0000256" key="2">
    <source>
        <dbReference type="ARBA" id="ARBA00004193"/>
    </source>
</evidence>
<dbReference type="EC" id="3.6.5.2" evidence="5"/>
<dbReference type="GO" id="GO:0005829">
    <property type="term" value="C:cytosol"/>
    <property type="evidence" value="ECO:0007669"/>
    <property type="project" value="GOC"/>
</dbReference>
<reference evidence="19" key="1">
    <citation type="submission" date="2017-11" db="EMBL/GenBank/DDBJ databases">
        <title>The sensing device of the deep-sea amphipod.</title>
        <authorList>
            <person name="Kobayashi H."/>
            <person name="Nagahama T."/>
            <person name="Arai W."/>
            <person name="Sasagawa Y."/>
            <person name="Umeda M."/>
            <person name="Hayashi T."/>
            <person name="Nikaido I."/>
            <person name="Watanabe H."/>
            <person name="Oguri K."/>
            <person name="Kitazato H."/>
            <person name="Fujioka K."/>
            <person name="Kido Y."/>
            <person name="Takami H."/>
        </authorList>
    </citation>
    <scope>NUCLEOTIDE SEQUENCE</scope>
    <source>
        <tissue evidence="19">Whole body</tissue>
    </source>
</reference>
<dbReference type="Gene3D" id="3.40.50.300">
    <property type="entry name" value="P-loop containing nucleotide triphosphate hydrolases"/>
    <property type="match status" value="1"/>
</dbReference>
<dbReference type="PROSITE" id="PS51420">
    <property type="entry name" value="RHO"/>
    <property type="match status" value="1"/>
</dbReference>
<dbReference type="GO" id="GO:0005886">
    <property type="term" value="C:plasma membrane"/>
    <property type="evidence" value="ECO:0007669"/>
    <property type="project" value="UniProtKB-SubCell"/>
</dbReference>
<keyword evidence="12" id="KW-0342">GTP-binding</keyword>
<dbReference type="GO" id="GO:0005525">
    <property type="term" value="F:GTP binding"/>
    <property type="evidence" value="ECO:0007669"/>
    <property type="project" value="UniProtKB-KW"/>
</dbReference>
<dbReference type="SMART" id="SM00173">
    <property type="entry name" value="RAS"/>
    <property type="match status" value="1"/>
</dbReference>
<evidence type="ECO:0000256" key="3">
    <source>
        <dbReference type="ARBA" id="ARBA00004616"/>
    </source>
</evidence>
<keyword evidence="13" id="KW-0472">Membrane</keyword>
<dbReference type="GO" id="GO:0005770">
    <property type="term" value="C:late endosome"/>
    <property type="evidence" value="ECO:0007669"/>
    <property type="project" value="TreeGrafter"/>
</dbReference>
<dbReference type="SMART" id="SM00175">
    <property type="entry name" value="RAB"/>
    <property type="match status" value="1"/>
</dbReference>
<proteinExistence type="evidence at transcript level"/>
<name>A0A6A7G8T1_9CRUS</name>
<evidence type="ECO:0000256" key="7">
    <source>
        <dbReference type="ARBA" id="ARBA00022475"/>
    </source>
</evidence>
<keyword evidence="6" id="KW-0813">Transport</keyword>
<evidence type="ECO:0000313" key="19">
    <source>
        <dbReference type="EMBL" id="LAC26473.1"/>
    </source>
</evidence>
<feature type="region of interest" description="Disordered" evidence="18">
    <location>
        <begin position="188"/>
        <end position="211"/>
    </location>
</feature>
<evidence type="ECO:0000256" key="10">
    <source>
        <dbReference type="ARBA" id="ARBA00022801"/>
    </source>
</evidence>
<comment type="cofactor">
    <cofactor evidence="1">
        <name>Mg(2+)</name>
        <dbReference type="ChEBI" id="CHEBI:18420"/>
    </cofactor>
</comment>
<dbReference type="PANTHER" id="PTHR47981:SF1">
    <property type="entry name" value="RE17845P"/>
    <property type="match status" value="1"/>
</dbReference>
<sequence length="211" mass="23529">MSEHRRTNSRGRSTVLKVVILGDGGVGKSCLMQRFVTDRFDANSFHTIGVEFLNKEIDLDGEIYTLQIWDTAGQERFKSLRTPFYRGSDMCLLTFALDDAKSFQNLDAWRKEFIYYADVKADFPFMVVGNKMDLPRAVSTEEATAYCNANGDLNYTETSAKESKGVEEAFTSCLKRWAAIDTPQESLPLPDSVQLSNTGAHSRGICSSGCS</sequence>
<comment type="catalytic activity">
    <reaction evidence="17">
        <text>GTP + H2O = GDP + phosphate + H(+)</text>
        <dbReference type="Rhea" id="RHEA:19669"/>
        <dbReference type="ChEBI" id="CHEBI:15377"/>
        <dbReference type="ChEBI" id="CHEBI:15378"/>
        <dbReference type="ChEBI" id="CHEBI:37565"/>
        <dbReference type="ChEBI" id="CHEBI:43474"/>
        <dbReference type="ChEBI" id="CHEBI:58189"/>
        <dbReference type="EC" id="3.6.5.2"/>
    </reaction>
    <physiologicalReaction direction="left-to-right" evidence="17">
        <dbReference type="Rhea" id="RHEA:19670"/>
    </physiologicalReaction>
</comment>
<evidence type="ECO:0000256" key="4">
    <source>
        <dbReference type="ARBA" id="ARBA00006270"/>
    </source>
</evidence>
<keyword evidence="14" id="KW-0449">Lipoprotein</keyword>
<evidence type="ECO:0000256" key="15">
    <source>
        <dbReference type="ARBA" id="ARBA00023289"/>
    </source>
</evidence>
<keyword evidence="8" id="KW-0597">Phosphoprotein</keyword>
<keyword evidence="16" id="KW-0968">Cytoplasmic vesicle</keyword>
<evidence type="ECO:0000256" key="18">
    <source>
        <dbReference type="SAM" id="MobiDB-lite"/>
    </source>
</evidence>
<keyword evidence="9" id="KW-0547">Nucleotide-binding</keyword>
<dbReference type="GO" id="GO:0003925">
    <property type="term" value="F:G protein activity"/>
    <property type="evidence" value="ECO:0007669"/>
    <property type="project" value="UniProtKB-EC"/>
</dbReference>
<evidence type="ECO:0000256" key="5">
    <source>
        <dbReference type="ARBA" id="ARBA00011984"/>
    </source>
</evidence>
<organism evidence="19">
    <name type="scientific">Hirondellea gigas</name>
    <dbReference type="NCBI Taxonomy" id="1518452"/>
    <lineage>
        <taxon>Eukaryota</taxon>
        <taxon>Metazoa</taxon>
        <taxon>Ecdysozoa</taxon>
        <taxon>Arthropoda</taxon>
        <taxon>Crustacea</taxon>
        <taxon>Multicrustacea</taxon>
        <taxon>Malacostraca</taxon>
        <taxon>Eumalacostraca</taxon>
        <taxon>Peracarida</taxon>
        <taxon>Amphipoda</taxon>
        <taxon>Amphilochidea</taxon>
        <taxon>Lysianassida</taxon>
        <taxon>Lysianassidira</taxon>
        <taxon>Lysianassoidea</taxon>
        <taxon>Lysianassidae</taxon>
        <taxon>Hirondellea</taxon>
    </lineage>
</organism>
<keyword evidence="11" id="KW-0653">Protein transport</keyword>
<evidence type="ECO:0000256" key="1">
    <source>
        <dbReference type="ARBA" id="ARBA00001946"/>
    </source>
</evidence>
<keyword evidence="7" id="KW-1003">Cell membrane</keyword>
<evidence type="ECO:0000256" key="9">
    <source>
        <dbReference type="ARBA" id="ARBA00022741"/>
    </source>
</evidence>
<evidence type="ECO:0000256" key="14">
    <source>
        <dbReference type="ARBA" id="ARBA00023288"/>
    </source>
</evidence>
<evidence type="ECO:0000256" key="17">
    <source>
        <dbReference type="ARBA" id="ARBA00047660"/>
    </source>
</evidence>
<keyword evidence="15" id="KW-0636">Prenylation</keyword>
<dbReference type="PRINTS" id="PR00449">
    <property type="entry name" value="RASTRNSFRMNG"/>
</dbReference>
<evidence type="ECO:0000256" key="6">
    <source>
        <dbReference type="ARBA" id="ARBA00022448"/>
    </source>
</evidence>
<comment type="similarity">
    <text evidence="4">Belongs to the small GTPase superfamily. Rab family.</text>
</comment>
<comment type="subcellular location">
    <subcellularLocation>
        <location evidence="2">Cell membrane</location>
        <topology evidence="2">Lipid-anchor</topology>
    </subcellularLocation>
    <subcellularLocation>
        <location evidence="3">Cytoplasmic vesicle</location>
        <location evidence="3">Phagosome membrane</location>
        <topology evidence="3">Lipid-anchor</topology>
        <orientation evidence="3">Cytoplasmic side</orientation>
    </subcellularLocation>
</comment>
<evidence type="ECO:0000256" key="13">
    <source>
        <dbReference type="ARBA" id="ARBA00023136"/>
    </source>
</evidence>
<dbReference type="Pfam" id="PF00071">
    <property type="entry name" value="Ras"/>
    <property type="match status" value="1"/>
</dbReference>
<dbReference type="AlphaFoldDB" id="A0A6A7G8T1"/>
<dbReference type="PANTHER" id="PTHR47981">
    <property type="entry name" value="RAB FAMILY"/>
    <property type="match status" value="1"/>
</dbReference>
<dbReference type="EMBL" id="IACT01007355">
    <property type="protein sequence ID" value="LAC26473.1"/>
    <property type="molecule type" value="mRNA"/>
</dbReference>
<evidence type="ECO:0000256" key="8">
    <source>
        <dbReference type="ARBA" id="ARBA00022553"/>
    </source>
</evidence>
<dbReference type="PROSITE" id="PS51421">
    <property type="entry name" value="RAS"/>
    <property type="match status" value="1"/>
</dbReference>
<evidence type="ECO:0000256" key="16">
    <source>
        <dbReference type="ARBA" id="ARBA00023329"/>
    </source>
</evidence>
<dbReference type="GO" id="GO:0015031">
    <property type="term" value="P:protein transport"/>
    <property type="evidence" value="ECO:0007669"/>
    <property type="project" value="UniProtKB-KW"/>
</dbReference>
<dbReference type="GO" id="GO:0005764">
    <property type="term" value="C:lysosome"/>
    <property type="evidence" value="ECO:0007669"/>
    <property type="project" value="TreeGrafter"/>
</dbReference>